<dbReference type="InterPro" id="IPR008253">
    <property type="entry name" value="Marvel"/>
</dbReference>
<comment type="caution">
    <text evidence="7">The sequence shown here is derived from an EMBL/GenBank/DDBJ whole genome shotgun (WGS) entry which is preliminary data.</text>
</comment>
<keyword evidence="3 5" id="KW-1133">Transmembrane helix</keyword>
<feature type="transmembrane region" description="Helical" evidence="5">
    <location>
        <begin position="112"/>
        <end position="134"/>
    </location>
</feature>
<dbReference type="EMBL" id="MSFM01000013">
    <property type="protein sequence ID" value="PKY00743.1"/>
    <property type="molecule type" value="Genomic_DNA"/>
</dbReference>
<sequence length="150" mass="16481">MASNIPGRSILRITQVLFALVVFGLTAYLFVAYQFDDIAIYMFAVSIWSAFFATPYLSLAPVRFDHAAKHIVIPAVETLTTLLWLAAFIALATKLLPADQCNFAGCHASQVAVLFGAFEFALFTVTTIQSFLALRSERPSTAPTKEIQEV</sequence>
<dbReference type="AlphaFoldDB" id="A0A2I1CSY9"/>
<dbReference type="RefSeq" id="XP_024689337.1">
    <property type="nucleotide sequence ID" value="XM_024841540.1"/>
</dbReference>
<evidence type="ECO:0000256" key="1">
    <source>
        <dbReference type="ARBA" id="ARBA00004141"/>
    </source>
</evidence>
<evidence type="ECO:0000256" key="4">
    <source>
        <dbReference type="ARBA" id="ARBA00023136"/>
    </source>
</evidence>
<feature type="transmembrane region" description="Helical" evidence="5">
    <location>
        <begin position="38"/>
        <end position="59"/>
    </location>
</feature>
<reference evidence="7" key="1">
    <citation type="submission" date="2016-12" db="EMBL/GenBank/DDBJ databases">
        <title>The genomes of Aspergillus section Nigri reveals drivers in fungal speciation.</title>
        <authorList>
            <consortium name="DOE Joint Genome Institute"/>
            <person name="Vesth T.C."/>
            <person name="Nybo J."/>
            <person name="Theobald S."/>
            <person name="Brandl J."/>
            <person name="Frisvad J.C."/>
            <person name="Nielsen K.F."/>
            <person name="Lyhne E.K."/>
            <person name="Kogle M.E."/>
            <person name="Kuo A."/>
            <person name="Riley R."/>
            <person name="Clum A."/>
            <person name="Nolan M."/>
            <person name="Lipzen A."/>
            <person name="Salamov A."/>
            <person name="Henrissat B."/>
            <person name="Wiebenga A."/>
            <person name="De vries R.P."/>
            <person name="Grigoriev I.V."/>
            <person name="Mortensen U.H."/>
            <person name="Andersen M.R."/>
            <person name="Baker S.E."/>
        </authorList>
    </citation>
    <scope>NUCLEOTIDE SEQUENCE</scope>
    <source>
        <strain evidence="7">IBT 28561</strain>
    </source>
</reference>
<dbReference type="GO" id="GO:0016020">
    <property type="term" value="C:membrane"/>
    <property type="evidence" value="ECO:0007669"/>
    <property type="project" value="UniProtKB-SubCell"/>
</dbReference>
<comment type="subcellular location">
    <subcellularLocation>
        <location evidence="1">Membrane</location>
        <topology evidence="1">Multi-pass membrane protein</topology>
    </subcellularLocation>
</comment>
<proteinExistence type="predicted"/>
<protein>
    <recommendedName>
        <fullName evidence="6">MARVEL domain-containing protein</fullName>
    </recommendedName>
</protein>
<dbReference type="Proteomes" id="UP000234254">
    <property type="component" value="Unassembled WGS sequence"/>
</dbReference>
<feature type="transmembrane region" description="Helical" evidence="5">
    <location>
        <begin position="71"/>
        <end position="92"/>
    </location>
</feature>
<feature type="domain" description="MARVEL" evidence="6">
    <location>
        <begin position="8"/>
        <end position="128"/>
    </location>
</feature>
<dbReference type="Pfam" id="PF01284">
    <property type="entry name" value="MARVEL"/>
    <property type="match status" value="1"/>
</dbReference>
<keyword evidence="2 5" id="KW-0812">Transmembrane</keyword>
<organism evidence="7 8">
    <name type="scientific">Aspergillus campestris (strain IBT 28561)</name>
    <dbReference type="NCBI Taxonomy" id="1392248"/>
    <lineage>
        <taxon>Eukaryota</taxon>
        <taxon>Fungi</taxon>
        <taxon>Dikarya</taxon>
        <taxon>Ascomycota</taxon>
        <taxon>Pezizomycotina</taxon>
        <taxon>Eurotiomycetes</taxon>
        <taxon>Eurotiomycetidae</taxon>
        <taxon>Eurotiales</taxon>
        <taxon>Aspergillaceae</taxon>
        <taxon>Aspergillus</taxon>
        <taxon>Aspergillus subgen. Circumdati</taxon>
    </lineage>
</organism>
<evidence type="ECO:0000313" key="8">
    <source>
        <dbReference type="Proteomes" id="UP000234254"/>
    </source>
</evidence>
<dbReference type="VEuPathDB" id="FungiDB:P168DRAFT_330066"/>
<evidence type="ECO:0000313" key="7">
    <source>
        <dbReference type="EMBL" id="PKY00743.1"/>
    </source>
</evidence>
<dbReference type="PANTHER" id="PTHR37451">
    <property type="entry name" value="MARVEL DOMAIN"/>
    <property type="match status" value="1"/>
</dbReference>
<name>A0A2I1CSY9_ASPC2</name>
<dbReference type="PANTHER" id="PTHR37451:SF1">
    <property type="entry name" value="MARVEL DOMAIN-CONTAINING PROTEIN"/>
    <property type="match status" value="1"/>
</dbReference>
<accession>A0A2I1CSY9</accession>
<dbReference type="GeneID" id="36549064"/>
<evidence type="ECO:0000256" key="5">
    <source>
        <dbReference type="SAM" id="Phobius"/>
    </source>
</evidence>
<evidence type="ECO:0000256" key="2">
    <source>
        <dbReference type="ARBA" id="ARBA00022692"/>
    </source>
</evidence>
<evidence type="ECO:0000256" key="3">
    <source>
        <dbReference type="ARBA" id="ARBA00022989"/>
    </source>
</evidence>
<keyword evidence="8" id="KW-1185">Reference proteome</keyword>
<evidence type="ECO:0000259" key="6">
    <source>
        <dbReference type="Pfam" id="PF01284"/>
    </source>
</evidence>
<keyword evidence="4 5" id="KW-0472">Membrane</keyword>
<gene>
    <name evidence="7" type="ORF">P168DRAFT_330066</name>
</gene>
<dbReference type="OrthoDB" id="2117453at2759"/>
<feature type="transmembrane region" description="Helical" evidence="5">
    <location>
        <begin position="12"/>
        <end position="32"/>
    </location>
</feature>